<dbReference type="AlphaFoldDB" id="A0A6S7IMS4"/>
<dbReference type="Gene3D" id="3.30.70.270">
    <property type="match status" value="1"/>
</dbReference>
<dbReference type="OrthoDB" id="8037576at2759"/>
<dbReference type="InterPro" id="IPR043502">
    <property type="entry name" value="DNA/RNA_pol_sf"/>
</dbReference>
<dbReference type="EMBL" id="CACRXK020004732">
    <property type="protein sequence ID" value="CAB4003808.1"/>
    <property type="molecule type" value="Genomic_DNA"/>
</dbReference>
<evidence type="ECO:0000313" key="2">
    <source>
        <dbReference type="Proteomes" id="UP001152795"/>
    </source>
</evidence>
<sequence>MVRYITSFAHIAALLRQLTKSTSAFQWGPIEQEAFDSLKSSLTEQTALSYFVPDRPIRIYVDAGKKTEKSSNVPVPFYASKMTRDSVKYQKGAENITDYGLRHLLRRHDNVPIVNSVNELEEGLRIFVSDNNEYFSRMAKDDNDYQFLKEVIQSNSGRYMEKIQGFQDSSHSSFRLICYCRNHPV</sequence>
<dbReference type="Proteomes" id="UP001152795">
    <property type="component" value="Unassembled WGS sequence"/>
</dbReference>
<organism evidence="1 2">
    <name type="scientific">Paramuricea clavata</name>
    <name type="common">Red gorgonian</name>
    <name type="synonym">Violescent sea-whip</name>
    <dbReference type="NCBI Taxonomy" id="317549"/>
    <lineage>
        <taxon>Eukaryota</taxon>
        <taxon>Metazoa</taxon>
        <taxon>Cnidaria</taxon>
        <taxon>Anthozoa</taxon>
        <taxon>Octocorallia</taxon>
        <taxon>Malacalcyonacea</taxon>
        <taxon>Plexauridae</taxon>
        <taxon>Paramuricea</taxon>
    </lineage>
</organism>
<accession>A0A6S7IMS4</accession>
<reference evidence="1" key="1">
    <citation type="submission" date="2020-04" db="EMBL/GenBank/DDBJ databases">
        <authorList>
            <person name="Alioto T."/>
            <person name="Alioto T."/>
            <person name="Gomez Garrido J."/>
        </authorList>
    </citation>
    <scope>NUCLEOTIDE SEQUENCE</scope>
    <source>
        <strain evidence="1">A484AB</strain>
    </source>
</reference>
<name>A0A6S7IMS4_PARCT</name>
<evidence type="ECO:0000313" key="1">
    <source>
        <dbReference type="EMBL" id="CAB4003808.1"/>
    </source>
</evidence>
<gene>
    <name evidence="1" type="ORF">PACLA_8A041143</name>
</gene>
<proteinExistence type="predicted"/>
<dbReference type="SUPFAM" id="SSF56672">
    <property type="entry name" value="DNA/RNA polymerases"/>
    <property type="match status" value="1"/>
</dbReference>
<keyword evidence="2" id="KW-1185">Reference proteome</keyword>
<protein>
    <submittedName>
        <fullName evidence="1">Uncharacterized protein</fullName>
    </submittedName>
</protein>
<dbReference type="InterPro" id="IPR043128">
    <property type="entry name" value="Rev_trsase/Diguanyl_cyclase"/>
</dbReference>
<comment type="caution">
    <text evidence="1">The sequence shown here is derived from an EMBL/GenBank/DDBJ whole genome shotgun (WGS) entry which is preliminary data.</text>
</comment>